<organism evidence="2">
    <name type="scientific">Entamoeba invadens</name>
    <dbReference type="NCBI Taxonomy" id="33085"/>
    <lineage>
        <taxon>Eukaryota</taxon>
        <taxon>Amoebozoa</taxon>
        <taxon>Evosea</taxon>
        <taxon>Archamoebae</taxon>
        <taxon>Mastigamoebida</taxon>
        <taxon>Entamoebidae</taxon>
        <taxon>Entamoeba</taxon>
    </lineage>
</organism>
<dbReference type="AlphaFoldDB" id="S0AYJ4"/>
<reference evidence="2" key="1">
    <citation type="submission" date="2012-06" db="EMBL/GenBank/DDBJ databases">
        <title>Short 5' UTR of Entamoeba genes.</title>
        <authorList>
            <person name="Hiranuka K."/>
            <person name="Kumagai M."/>
            <person name="Wakaguri H."/>
            <person name="Suzuki Y."/>
            <person name="Sugano S."/>
            <person name="Watanabe J."/>
            <person name="Makioka A."/>
        </authorList>
    </citation>
    <scope>NUCLEOTIDE SEQUENCE</scope>
    <source>
        <strain evidence="2">IP1</strain>
    </source>
</reference>
<protein>
    <recommendedName>
        <fullName evidence="1">TLDc domain-containing protein</fullName>
    </recommendedName>
</protein>
<evidence type="ECO:0000259" key="1">
    <source>
        <dbReference type="Pfam" id="PF07534"/>
    </source>
</evidence>
<dbReference type="VEuPathDB" id="AmoebaDB:EIN_411060"/>
<evidence type="ECO:0000313" key="2">
    <source>
        <dbReference type="EMBL" id="BAN40585.1"/>
    </source>
</evidence>
<name>S0AYJ4_ENTIV</name>
<sequence length="315" mass="36315">MEAHDYKGVYIHNVGTINLYNNNGTGQGSTTLQTGQREGKEEKKELCEKKWAEKHFALVRESIKTIENSMKEFRGVMNKRWGYVNQQIEMAKEKRDIDLFNETQAKSPLHDIQSDVVQLKKTVTTLQKKSETEKFRVLSYSNVDLMGYIKEWTGKNTFKVVFDTERDEFSVREVSGRTRLIKNVLFLVETASGCVFGSYVTTKIPPVRAEAYNTFFGKDEGYFVFTMKNPHDILPTKFDKKDNTKTMMFWKEPNELEAVLSAILCFRISADGKGMIMNQFKDFYNEPTGFGDDVFTGTHEPNVFDVARILIVKCE</sequence>
<dbReference type="Pfam" id="PF07534">
    <property type="entry name" value="TLD"/>
    <property type="match status" value="1"/>
</dbReference>
<proteinExistence type="evidence at transcript level"/>
<feature type="domain" description="TLDc" evidence="1">
    <location>
        <begin position="141"/>
        <end position="241"/>
    </location>
</feature>
<dbReference type="EMBL" id="AK422080">
    <property type="protein sequence ID" value="BAN40585.1"/>
    <property type="molecule type" value="mRNA"/>
</dbReference>
<dbReference type="InterPro" id="IPR006571">
    <property type="entry name" value="TLDc_dom"/>
</dbReference>
<accession>S0AYJ4</accession>